<evidence type="ECO:0000256" key="5">
    <source>
        <dbReference type="ARBA" id="ARBA00012045"/>
    </source>
</evidence>
<evidence type="ECO:0000256" key="11">
    <source>
        <dbReference type="ARBA" id="ARBA00023004"/>
    </source>
</evidence>
<dbReference type="EC" id="3.2.2.31" evidence="5"/>
<dbReference type="GO" id="GO:0051539">
    <property type="term" value="F:4 iron, 4 sulfur cluster binding"/>
    <property type="evidence" value="ECO:0007669"/>
    <property type="project" value="UniProtKB-KW"/>
</dbReference>
<dbReference type="Gene3D" id="1.10.1670.10">
    <property type="entry name" value="Helix-hairpin-Helix base-excision DNA repair enzymes (C-terminal)"/>
    <property type="match status" value="1"/>
</dbReference>
<dbReference type="GO" id="GO:0035485">
    <property type="term" value="F:adenine/guanine mispair binding"/>
    <property type="evidence" value="ECO:0007669"/>
    <property type="project" value="TreeGrafter"/>
</dbReference>
<reference evidence="17 19" key="2">
    <citation type="submission" date="2019-11" db="EMBL/GenBank/DDBJ databases">
        <title>Draft genome sequences of five Paenibacillus species of dairy origin.</title>
        <authorList>
            <person name="Olajide A.M."/>
            <person name="Chen S."/>
            <person name="Lapointe G."/>
        </authorList>
    </citation>
    <scope>NUCLEOTIDE SEQUENCE [LARGE SCALE GENOMIC DNA]</scope>
    <source>
        <strain evidence="17 19">3CT49</strain>
    </source>
</reference>
<dbReference type="InterPro" id="IPR005760">
    <property type="entry name" value="A/G_AdeGlyc_MutY"/>
</dbReference>
<dbReference type="Pfam" id="PF00730">
    <property type="entry name" value="HhH-GPD"/>
    <property type="match status" value="1"/>
</dbReference>
<evidence type="ECO:0000313" key="18">
    <source>
        <dbReference type="Proteomes" id="UP000029278"/>
    </source>
</evidence>
<dbReference type="SMART" id="SM00478">
    <property type="entry name" value="ENDO3c"/>
    <property type="match status" value="1"/>
</dbReference>
<dbReference type="InterPro" id="IPR044298">
    <property type="entry name" value="MIG/MutY"/>
</dbReference>
<comment type="cofactor">
    <cofactor evidence="2">
        <name>[4Fe-4S] cluster</name>
        <dbReference type="ChEBI" id="CHEBI:49883"/>
    </cofactor>
</comment>
<dbReference type="CDD" id="cd03431">
    <property type="entry name" value="NUDIX_DNA_Glycosylase_C-MutY"/>
    <property type="match status" value="1"/>
</dbReference>
<keyword evidence="13" id="KW-0234">DNA repair</keyword>
<evidence type="ECO:0000256" key="6">
    <source>
        <dbReference type="ARBA" id="ARBA00022023"/>
    </source>
</evidence>
<keyword evidence="8" id="KW-0479">Metal-binding</keyword>
<evidence type="ECO:0000256" key="14">
    <source>
        <dbReference type="ARBA" id="ARBA00023295"/>
    </source>
</evidence>
<reference evidence="16 18" key="1">
    <citation type="submission" date="2014-04" db="EMBL/GenBank/DDBJ databases">
        <authorList>
            <person name="Bishop-Lilly K.A."/>
            <person name="Broomall S.M."/>
            <person name="Chain P.S."/>
            <person name="Chertkov O."/>
            <person name="Coyne S.R."/>
            <person name="Daligault H.E."/>
            <person name="Davenport K.W."/>
            <person name="Erkkila T."/>
            <person name="Frey K.G."/>
            <person name="Gibbons H.S."/>
            <person name="Gu W."/>
            <person name="Jaissle J."/>
            <person name="Johnson S.L."/>
            <person name="Koroleva G.I."/>
            <person name="Ladner J.T."/>
            <person name="Lo C.-C."/>
            <person name="Minogue T.D."/>
            <person name="Munk C."/>
            <person name="Palacios G.F."/>
            <person name="Redden C.L."/>
            <person name="Rosenzweig C.N."/>
            <person name="Scholz M.B."/>
            <person name="Teshima H."/>
            <person name="Xu Y."/>
        </authorList>
    </citation>
    <scope>NUCLEOTIDE SEQUENCE [LARGE SCALE GENOMIC DNA]</scope>
    <source>
        <strain evidence="16 18">8244</strain>
    </source>
</reference>
<dbReference type="GeneID" id="77009571"/>
<organism evidence="16 18">
    <name type="scientific">Paenibacillus macerans</name>
    <name type="common">Bacillus macerans</name>
    <dbReference type="NCBI Taxonomy" id="44252"/>
    <lineage>
        <taxon>Bacteria</taxon>
        <taxon>Bacillati</taxon>
        <taxon>Bacillota</taxon>
        <taxon>Bacilli</taxon>
        <taxon>Bacillales</taxon>
        <taxon>Paenibacillaceae</taxon>
        <taxon>Paenibacillus</taxon>
    </lineage>
</organism>
<keyword evidence="10" id="KW-0378">Hydrolase</keyword>
<dbReference type="AlphaFoldDB" id="A0A090Z8E4"/>
<protein>
    <recommendedName>
        <fullName evidence="6">Adenine DNA glycosylase</fullName>
        <ecNumber evidence="5">3.2.2.31</ecNumber>
    </recommendedName>
</protein>
<dbReference type="Pfam" id="PF00633">
    <property type="entry name" value="HHH"/>
    <property type="match status" value="1"/>
</dbReference>
<evidence type="ECO:0000256" key="8">
    <source>
        <dbReference type="ARBA" id="ARBA00022723"/>
    </source>
</evidence>
<keyword evidence="18" id="KW-1185">Reference proteome</keyword>
<dbReference type="GO" id="GO:0006298">
    <property type="term" value="P:mismatch repair"/>
    <property type="evidence" value="ECO:0007669"/>
    <property type="project" value="TreeGrafter"/>
</dbReference>
<evidence type="ECO:0000256" key="7">
    <source>
        <dbReference type="ARBA" id="ARBA00022485"/>
    </source>
</evidence>
<comment type="function">
    <text evidence="3">Adenine glycosylase active on G-A mispairs. MutY also corrects error-prone DNA synthesis past GO lesions which are due to the oxidatively damaged form of guanine: 7,8-dihydro-8-oxoguanine (8-oxo-dGTP).</text>
</comment>
<dbReference type="PANTHER" id="PTHR42944">
    <property type="entry name" value="ADENINE DNA GLYCOSYLASE"/>
    <property type="match status" value="1"/>
</dbReference>
<dbReference type="EMBL" id="JMQA01000037">
    <property type="protein sequence ID" value="KFN06495.1"/>
    <property type="molecule type" value="Genomic_DNA"/>
</dbReference>
<name>A0A090Z8E4_PAEMA</name>
<comment type="similarity">
    <text evidence="4">Belongs to the Nth/MutY family.</text>
</comment>
<comment type="caution">
    <text evidence="16">The sequence shown here is derived from an EMBL/GenBank/DDBJ whole genome shotgun (WGS) entry which is preliminary data.</text>
</comment>
<dbReference type="GO" id="GO:0034039">
    <property type="term" value="F:8-oxo-7,8-dihydroguanine DNA N-glycosylase activity"/>
    <property type="evidence" value="ECO:0007669"/>
    <property type="project" value="TreeGrafter"/>
</dbReference>
<evidence type="ECO:0000313" key="17">
    <source>
        <dbReference type="EMBL" id="MUG25049.1"/>
    </source>
</evidence>
<evidence type="ECO:0000256" key="10">
    <source>
        <dbReference type="ARBA" id="ARBA00022801"/>
    </source>
</evidence>
<keyword evidence="14" id="KW-0326">Glycosidase</keyword>
<dbReference type="GO" id="GO:0006284">
    <property type="term" value="P:base-excision repair"/>
    <property type="evidence" value="ECO:0007669"/>
    <property type="project" value="InterPro"/>
</dbReference>
<keyword evidence="7" id="KW-0004">4Fe-4S</keyword>
<dbReference type="GO" id="GO:0000701">
    <property type="term" value="F:purine-specific mismatch base pair DNA N-glycosylase activity"/>
    <property type="evidence" value="ECO:0007669"/>
    <property type="project" value="UniProtKB-EC"/>
</dbReference>
<evidence type="ECO:0000256" key="1">
    <source>
        <dbReference type="ARBA" id="ARBA00000843"/>
    </source>
</evidence>
<feature type="domain" description="HhH-GPD" evidence="15">
    <location>
        <begin position="43"/>
        <end position="194"/>
    </location>
</feature>
<dbReference type="InterPro" id="IPR023170">
    <property type="entry name" value="HhH_base_excis_C"/>
</dbReference>
<evidence type="ECO:0000256" key="12">
    <source>
        <dbReference type="ARBA" id="ARBA00023014"/>
    </source>
</evidence>
<evidence type="ECO:0000256" key="9">
    <source>
        <dbReference type="ARBA" id="ARBA00022763"/>
    </source>
</evidence>
<dbReference type="OrthoDB" id="9802365at2"/>
<keyword evidence="9" id="KW-0227">DNA damage</keyword>
<dbReference type="Proteomes" id="UP000029278">
    <property type="component" value="Unassembled WGS sequence"/>
</dbReference>
<dbReference type="InterPro" id="IPR015797">
    <property type="entry name" value="NUDIX_hydrolase-like_dom_sf"/>
</dbReference>
<dbReference type="NCBIfam" id="TIGR01084">
    <property type="entry name" value="mutY"/>
    <property type="match status" value="1"/>
</dbReference>
<dbReference type="Gene3D" id="3.90.79.10">
    <property type="entry name" value="Nucleoside Triphosphate Pyrophosphohydrolase"/>
    <property type="match status" value="1"/>
</dbReference>
<evidence type="ECO:0000256" key="13">
    <source>
        <dbReference type="ARBA" id="ARBA00023204"/>
    </source>
</evidence>
<dbReference type="GO" id="GO:0046872">
    <property type="term" value="F:metal ion binding"/>
    <property type="evidence" value="ECO:0007669"/>
    <property type="project" value="UniProtKB-KW"/>
</dbReference>
<evidence type="ECO:0000256" key="4">
    <source>
        <dbReference type="ARBA" id="ARBA00008343"/>
    </source>
</evidence>
<accession>A0A090Z8E4</accession>
<dbReference type="InterPro" id="IPR029119">
    <property type="entry name" value="MutY_C"/>
</dbReference>
<dbReference type="SUPFAM" id="SSF48150">
    <property type="entry name" value="DNA-glycosylase"/>
    <property type="match status" value="1"/>
</dbReference>
<dbReference type="FunFam" id="1.10.1670.10:FF:000002">
    <property type="entry name" value="Adenine DNA glycosylase"/>
    <property type="match status" value="1"/>
</dbReference>
<evidence type="ECO:0000256" key="3">
    <source>
        <dbReference type="ARBA" id="ARBA00002933"/>
    </source>
</evidence>
<dbReference type="InterPro" id="IPR011257">
    <property type="entry name" value="DNA_glycosylase"/>
</dbReference>
<dbReference type="STRING" id="44252.DJ90_4178"/>
<evidence type="ECO:0000259" key="15">
    <source>
        <dbReference type="SMART" id="SM00478"/>
    </source>
</evidence>
<sequence>MQESRENKIFFSTELLDWYERSKRDLPWRRHRDPYYIWVSEIMLQQTRVDTVIPYFHRFIERFPTIQDLAEAPGEEVLKCWEGLGYYSRARNLQAAARQVVERHGGAVPDNKADVSALKGVGPYTAGAIMSIAFNRPEPAVDGNVMRVLSRYFLIDEDIMKTGTRTLMEDLAAELIPEGRAADFNQALMELGALVCTPKSPQCLICPVMARCAGRLAGAEERLPVKSKAKPPRPEYRLVALVEGGGALGGRVLVRRRPDTGLLARMWELPHIPADAVPGEGAGLPDGPAMDRLAAALAAAGMPARPGEAWMNAEHTFSHIHWNLRVFRFAAEDAAGQAENDEAENDVAVTGGTDGMTGSAEAAYGQAPYAGASVAAPNSVPYAGNADSAAQHQAAAGSAGLFAAETAAAYEAEANQAGEASASTGWAEQEAASPAGDGVKQAGFDLAADSAEYRWITKEDMGSLAFPNVFLRILNRYFKQV</sequence>
<keyword evidence="11" id="KW-0408">Iron</keyword>
<dbReference type="HOGENOM" id="CLU_012862_0_4_9"/>
<dbReference type="Proteomes" id="UP000442469">
    <property type="component" value="Unassembled WGS sequence"/>
</dbReference>
<proteinExistence type="inferred from homology"/>
<dbReference type="PATRIC" id="fig|44252.3.peg.4162"/>
<keyword evidence="12" id="KW-0411">Iron-sulfur</keyword>
<dbReference type="RefSeq" id="WP_036626215.1">
    <property type="nucleotide sequence ID" value="NZ_BGML01000012.1"/>
</dbReference>
<dbReference type="InterPro" id="IPR000445">
    <property type="entry name" value="HhH_motif"/>
</dbReference>
<dbReference type="Gene3D" id="1.10.340.30">
    <property type="entry name" value="Hypothetical protein, domain 2"/>
    <property type="match status" value="1"/>
</dbReference>
<dbReference type="Pfam" id="PF14815">
    <property type="entry name" value="NUDIX_4"/>
    <property type="match status" value="1"/>
</dbReference>
<dbReference type="InterPro" id="IPR003265">
    <property type="entry name" value="HhH-GPD_domain"/>
</dbReference>
<gene>
    <name evidence="16" type="primary">mutY</name>
    <name evidence="16" type="ORF">DJ90_4178</name>
    <name evidence="17" type="ORF">GNQ08_22030</name>
</gene>
<evidence type="ECO:0000256" key="2">
    <source>
        <dbReference type="ARBA" id="ARBA00001966"/>
    </source>
</evidence>
<evidence type="ECO:0000313" key="19">
    <source>
        <dbReference type="Proteomes" id="UP000442469"/>
    </source>
</evidence>
<evidence type="ECO:0000313" key="16">
    <source>
        <dbReference type="EMBL" id="KFN06495.1"/>
    </source>
</evidence>
<dbReference type="CDD" id="cd00056">
    <property type="entry name" value="ENDO3c"/>
    <property type="match status" value="1"/>
</dbReference>
<comment type="catalytic activity">
    <reaction evidence="1">
        <text>Hydrolyzes free adenine bases from 7,8-dihydro-8-oxoguanine:adenine mismatched double-stranded DNA, leaving an apurinic site.</text>
        <dbReference type="EC" id="3.2.2.31"/>
    </reaction>
</comment>
<dbReference type="SUPFAM" id="SSF55811">
    <property type="entry name" value="Nudix"/>
    <property type="match status" value="1"/>
</dbReference>
<dbReference type="EMBL" id="WNZZ01000020">
    <property type="protein sequence ID" value="MUG25049.1"/>
    <property type="molecule type" value="Genomic_DNA"/>
</dbReference>
<dbReference type="PANTHER" id="PTHR42944:SF1">
    <property type="entry name" value="ADENINE DNA GLYCOSYLASE"/>
    <property type="match status" value="1"/>
</dbReference>
<dbReference type="FunFam" id="1.10.340.30:FF:000002">
    <property type="entry name" value="Adenine DNA glycosylase"/>
    <property type="match status" value="1"/>
</dbReference>
<dbReference type="GO" id="GO:0032357">
    <property type="term" value="F:oxidized purine DNA binding"/>
    <property type="evidence" value="ECO:0007669"/>
    <property type="project" value="TreeGrafter"/>
</dbReference>